<dbReference type="PANTHER" id="PTHR46667:SF6">
    <property type="entry name" value="OS01G0185100 PROTEIN"/>
    <property type="match status" value="1"/>
</dbReference>
<reference evidence="4 5" key="1">
    <citation type="journal article" date="2023" name="Hortic Res">
        <title>Pangenome of water caltrop reveals structural variations and asymmetric subgenome divergence after allopolyploidization.</title>
        <authorList>
            <person name="Zhang X."/>
            <person name="Chen Y."/>
            <person name="Wang L."/>
            <person name="Yuan Y."/>
            <person name="Fang M."/>
            <person name="Shi L."/>
            <person name="Lu R."/>
            <person name="Comes H.P."/>
            <person name="Ma Y."/>
            <person name="Chen Y."/>
            <person name="Huang G."/>
            <person name="Zhou Y."/>
            <person name="Zheng Z."/>
            <person name="Qiu Y."/>
        </authorList>
    </citation>
    <scope>NUCLEOTIDE SEQUENCE [LARGE SCALE GENOMIC DNA]</scope>
    <source>
        <strain evidence="4">F231</strain>
    </source>
</reference>
<evidence type="ECO:0000259" key="3">
    <source>
        <dbReference type="Pfam" id="PF07889"/>
    </source>
</evidence>
<feature type="domain" description="DUF1664" evidence="3">
    <location>
        <begin position="204"/>
        <end position="327"/>
    </location>
</feature>
<evidence type="ECO:0000313" key="4">
    <source>
        <dbReference type="EMBL" id="KAK4784922.1"/>
    </source>
</evidence>
<name>A0AAN7QZM7_TRANT</name>
<dbReference type="InterPro" id="IPR012458">
    <property type="entry name" value="DUF1664"/>
</dbReference>
<feature type="transmembrane region" description="Helical" evidence="2">
    <location>
        <begin position="110"/>
        <end position="131"/>
    </location>
</feature>
<keyword evidence="2" id="KW-0472">Membrane</keyword>
<dbReference type="Pfam" id="PF07889">
    <property type="entry name" value="DUF1664"/>
    <property type="match status" value="1"/>
</dbReference>
<keyword evidence="2" id="KW-1133">Transmembrane helix</keyword>
<keyword evidence="2" id="KW-0812">Transmembrane</keyword>
<organism evidence="4 5">
    <name type="scientific">Trapa natans</name>
    <name type="common">Water chestnut</name>
    <dbReference type="NCBI Taxonomy" id="22666"/>
    <lineage>
        <taxon>Eukaryota</taxon>
        <taxon>Viridiplantae</taxon>
        <taxon>Streptophyta</taxon>
        <taxon>Embryophyta</taxon>
        <taxon>Tracheophyta</taxon>
        <taxon>Spermatophyta</taxon>
        <taxon>Magnoliopsida</taxon>
        <taxon>eudicotyledons</taxon>
        <taxon>Gunneridae</taxon>
        <taxon>Pentapetalae</taxon>
        <taxon>rosids</taxon>
        <taxon>malvids</taxon>
        <taxon>Myrtales</taxon>
        <taxon>Lythraceae</taxon>
        <taxon>Trapa</taxon>
    </lineage>
</organism>
<gene>
    <name evidence="4" type="ORF">SAY86_001611</name>
</gene>
<evidence type="ECO:0000256" key="1">
    <source>
        <dbReference type="SAM" id="Coils"/>
    </source>
</evidence>
<accession>A0AAN7QZM7</accession>
<dbReference type="AlphaFoldDB" id="A0AAN7QZM7"/>
<evidence type="ECO:0000256" key="2">
    <source>
        <dbReference type="SAM" id="Phobius"/>
    </source>
</evidence>
<proteinExistence type="predicted"/>
<protein>
    <recommendedName>
        <fullName evidence="3">DUF1664 domain-containing protein</fullName>
    </recommendedName>
</protein>
<dbReference type="Proteomes" id="UP001346149">
    <property type="component" value="Unassembled WGS sequence"/>
</dbReference>
<feature type="transmembrane region" description="Helical" evidence="2">
    <location>
        <begin position="206"/>
        <end position="226"/>
    </location>
</feature>
<feature type="coiled-coil region" evidence="1">
    <location>
        <begin position="246"/>
        <end position="291"/>
    </location>
</feature>
<keyword evidence="1" id="KW-0175">Coiled coil</keyword>
<dbReference type="PANTHER" id="PTHR46667">
    <property type="entry name" value="OS05G0182700 PROTEIN"/>
    <property type="match status" value="1"/>
</dbReference>
<evidence type="ECO:0000313" key="5">
    <source>
        <dbReference type="Proteomes" id="UP001346149"/>
    </source>
</evidence>
<dbReference type="EMBL" id="JAXQNO010000013">
    <property type="protein sequence ID" value="KAK4784922.1"/>
    <property type="molecule type" value="Genomic_DNA"/>
</dbReference>
<sequence>MQSGRNYGFKEAETPSLYFYLPSVSRKCVVIRKREFEISEGIPTQHKPLEEGEVTWIINVEFSYWRALLTTPSLRGLSSLNNTIARPLVLQVASDFLDRPPDSDRLRLKLVMAAQTGVGLSKILILVGAGYTGTVLFKNGKLSDVLGDIQALVKGLEKSGKEHEGETDHVDAITTQVRRLAMEVRQIASSRQITILNGSPSHMGNFSSMIVPAAVIGALGYGYMWWKGIAFMDLMYVTKRSMASAVTSLTQNLEKVTEALDAAKKHLTQRLENLDGKMDDQRELSKEIKENVSVIQENLNGLGCELDSLQKMVSGLDWRMGTLEFKQDWANEGVSYLCRVASGQKTEMPKILQEQIKISGSSRGSLTYSDTPSLQGLKDIADAVSLSIIRSTSDAVVQDLDDRSDQQPKALLRVRSTKC</sequence>
<comment type="caution">
    <text evidence="4">The sequence shown here is derived from an EMBL/GenBank/DDBJ whole genome shotgun (WGS) entry which is preliminary data.</text>
</comment>
<keyword evidence="5" id="KW-1185">Reference proteome</keyword>